<evidence type="ECO:0000256" key="1">
    <source>
        <dbReference type="SAM" id="SignalP"/>
    </source>
</evidence>
<evidence type="ECO:0000313" key="3">
    <source>
        <dbReference type="Proteomes" id="UP001159405"/>
    </source>
</evidence>
<comment type="caution">
    <text evidence="2">The sequence shown here is derived from an EMBL/GenBank/DDBJ whole genome shotgun (WGS) entry which is preliminary data.</text>
</comment>
<sequence length="58" mass="6839">MSRYIFVFLAMILIVSEIVPVKSAGDLEDKSQTSKRNAMYRYSKQNLRKFNSKRNAMY</sequence>
<keyword evidence="3" id="KW-1185">Reference proteome</keyword>
<evidence type="ECO:0000313" key="2">
    <source>
        <dbReference type="EMBL" id="CAH3036997.1"/>
    </source>
</evidence>
<name>A0ABN8N068_9CNID</name>
<feature type="non-terminal residue" evidence="2">
    <location>
        <position position="58"/>
    </location>
</feature>
<organism evidence="2 3">
    <name type="scientific">Porites lobata</name>
    <dbReference type="NCBI Taxonomy" id="104759"/>
    <lineage>
        <taxon>Eukaryota</taxon>
        <taxon>Metazoa</taxon>
        <taxon>Cnidaria</taxon>
        <taxon>Anthozoa</taxon>
        <taxon>Hexacorallia</taxon>
        <taxon>Scleractinia</taxon>
        <taxon>Fungiina</taxon>
        <taxon>Poritidae</taxon>
        <taxon>Porites</taxon>
    </lineage>
</organism>
<keyword evidence="1" id="KW-0732">Signal</keyword>
<dbReference type="EMBL" id="CALNXK010000005">
    <property type="protein sequence ID" value="CAH3036997.1"/>
    <property type="molecule type" value="Genomic_DNA"/>
</dbReference>
<reference evidence="2 3" key="1">
    <citation type="submission" date="2022-05" db="EMBL/GenBank/DDBJ databases">
        <authorList>
            <consortium name="Genoscope - CEA"/>
            <person name="William W."/>
        </authorList>
    </citation>
    <scope>NUCLEOTIDE SEQUENCE [LARGE SCALE GENOMIC DNA]</scope>
</reference>
<accession>A0ABN8N068</accession>
<gene>
    <name evidence="2" type="ORF">PLOB_00035716</name>
</gene>
<feature type="chain" id="PRO_5046456047" evidence="1">
    <location>
        <begin position="24"/>
        <end position="58"/>
    </location>
</feature>
<dbReference type="Proteomes" id="UP001159405">
    <property type="component" value="Unassembled WGS sequence"/>
</dbReference>
<proteinExistence type="predicted"/>
<feature type="signal peptide" evidence="1">
    <location>
        <begin position="1"/>
        <end position="23"/>
    </location>
</feature>
<protein>
    <submittedName>
        <fullName evidence="2">Uncharacterized protein</fullName>
    </submittedName>
</protein>